<accession>A0A371HCI1</accession>
<feature type="non-terminal residue" evidence="2">
    <location>
        <position position="1"/>
    </location>
</feature>
<keyword evidence="3" id="KW-1185">Reference proteome</keyword>
<dbReference type="Gene3D" id="2.40.70.10">
    <property type="entry name" value="Acid Proteases"/>
    <property type="match status" value="1"/>
</dbReference>
<dbReference type="InterPro" id="IPR021109">
    <property type="entry name" value="Peptidase_aspartic_dom_sf"/>
</dbReference>
<protein>
    <submittedName>
        <fullName evidence="2">Uncharacterized protein</fullName>
    </submittedName>
</protein>
<feature type="region of interest" description="Disordered" evidence="1">
    <location>
        <begin position="55"/>
        <end position="77"/>
    </location>
</feature>
<dbReference type="Proteomes" id="UP000257109">
    <property type="component" value="Unassembled WGS sequence"/>
</dbReference>
<gene>
    <name evidence="2" type="ORF">CR513_16415</name>
</gene>
<comment type="caution">
    <text evidence="2">The sequence shown here is derived from an EMBL/GenBank/DDBJ whole genome shotgun (WGS) entry which is preliminary data.</text>
</comment>
<dbReference type="PANTHER" id="PTHR33067">
    <property type="entry name" value="RNA-DIRECTED DNA POLYMERASE-RELATED"/>
    <property type="match status" value="1"/>
</dbReference>
<dbReference type="OrthoDB" id="1194612at2759"/>
<evidence type="ECO:0000313" key="3">
    <source>
        <dbReference type="Proteomes" id="UP000257109"/>
    </source>
</evidence>
<evidence type="ECO:0000313" key="2">
    <source>
        <dbReference type="EMBL" id="RDY00414.1"/>
    </source>
</evidence>
<name>A0A371HCI1_MUCPR</name>
<dbReference type="PANTHER" id="PTHR33067:SF9">
    <property type="entry name" value="RNA-DIRECTED DNA POLYMERASE"/>
    <property type="match status" value="1"/>
</dbReference>
<proteinExistence type="predicted"/>
<sequence>MEECFVVVLKKFPPKLKDSSCFTISCSMNNSHFDKALCDLGASINLMSYFEPQETLNHTRSPSKNDERSINDHTSLT</sequence>
<organism evidence="2 3">
    <name type="scientific">Mucuna pruriens</name>
    <name type="common">Velvet bean</name>
    <name type="synonym">Dolichos pruriens</name>
    <dbReference type="NCBI Taxonomy" id="157652"/>
    <lineage>
        <taxon>Eukaryota</taxon>
        <taxon>Viridiplantae</taxon>
        <taxon>Streptophyta</taxon>
        <taxon>Embryophyta</taxon>
        <taxon>Tracheophyta</taxon>
        <taxon>Spermatophyta</taxon>
        <taxon>Magnoliopsida</taxon>
        <taxon>eudicotyledons</taxon>
        <taxon>Gunneridae</taxon>
        <taxon>Pentapetalae</taxon>
        <taxon>rosids</taxon>
        <taxon>fabids</taxon>
        <taxon>Fabales</taxon>
        <taxon>Fabaceae</taxon>
        <taxon>Papilionoideae</taxon>
        <taxon>50 kb inversion clade</taxon>
        <taxon>NPAAA clade</taxon>
        <taxon>indigoferoid/millettioid clade</taxon>
        <taxon>Phaseoleae</taxon>
        <taxon>Mucuna</taxon>
    </lineage>
</organism>
<dbReference type="EMBL" id="QJKJ01003004">
    <property type="protein sequence ID" value="RDY00414.1"/>
    <property type="molecule type" value="Genomic_DNA"/>
</dbReference>
<reference evidence="2" key="1">
    <citation type="submission" date="2018-05" db="EMBL/GenBank/DDBJ databases">
        <title>Draft genome of Mucuna pruriens seed.</title>
        <authorList>
            <person name="Nnadi N.E."/>
            <person name="Vos R."/>
            <person name="Hasami M.H."/>
            <person name="Devisetty U.K."/>
            <person name="Aguiy J.C."/>
        </authorList>
    </citation>
    <scope>NUCLEOTIDE SEQUENCE [LARGE SCALE GENOMIC DNA]</scope>
    <source>
        <strain evidence="2">JCA_2017</strain>
    </source>
</reference>
<evidence type="ECO:0000256" key="1">
    <source>
        <dbReference type="SAM" id="MobiDB-lite"/>
    </source>
</evidence>
<dbReference type="AlphaFoldDB" id="A0A371HCI1"/>